<keyword evidence="3" id="KW-0238">DNA-binding</keyword>
<dbReference type="SUPFAM" id="SSF46785">
    <property type="entry name" value="Winged helix' DNA-binding domain"/>
    <property type="match status" value="1"/>
</dbReference>
<dbReference type="SUPFAM" id="SSF55781">
    <property type="entry name" value="GAF domain-like"/>
    <property type="match status" value="1"/>
</dbReference>
<dbReference type="InterPro" id="IPR029016">
    <property type="entry name" value="GAF-like_dom_sf"/>
</dbReference>
<evidence type="ECO:0000256" key="3">
    <source>
        <dbReference type="ARBA" id="ARBA00023125"/>
    </source>
</evidence>
<evidence type="ECO:0000313" key="9">
    <source>
        <dbReference type="EMBL" id="RVW10998.1"/>
    </source>
</evidence>
<dbReference type="InterPro" id="IPR036388">
    <property type="entry name" value="WH-like_DNA-bd_sf"/>
</dbReference>
<reference evidence="9 10" key="1">
    <citation type="submission" date="2018-11" db="EMBL/GenBank/DDBJ databases">
        <title>Rhodococcus spongicola sp. nov. and Rhodococcus xishaensis sp. nov. from marine sponges.</title>
        <authorList>
            <person name="Li L."/>
            <person name="Lin H.W."/>
        </authorList>
    </citation>
    <scope>NUCLEOTIDE SEQUENCE [LARGE SCALE GENOMIC DNA]</scope>
    <source>
        <strain evidence="9 10">CCTCC AB2014297</strain>
    </source>
</reference>
<dbReference type="PROSITE" id="PS51078">
    <property type="entry name" value="ICLR_ED"/>
    <property type="match status" value="1"/>
</dbReference>
<organism evidence="9 10">
    <name type="scientific">Prescottella agglutinans</name>
    <dbReference type="NCBI Taxonomy" id="1644129"/>
    <lineage>
        <taxon>Bacteria</taxon>
        <taxon>Bacillati</taxon>
        <taxon>Actinomycetota</taxon>
        <taxon>Actinomycetes</taxon>
        <taxon>Mycobacteriales</taxon>
        <taxon>Nocardiaceae</taxon>
        <taxon>Prescottella</taxon>
    </lineage>
</organism>
<dbReference type="Proteomes" id="UP000286208">
    <property type="component" value="Unassembled WGS sequence"/>
</dbReference>
<dbReference type="RefSeq" id="WP_127914104.1">
    <property type="nucleotide sequence ID" value="NZ_RKLP01000001.1"/>
</dbReference>
<dbReference type="InterPro" id="IPR014757">
    <property type="entry name" value="Tscrpt_reg_IclR_C"/>
</dbReference>
<dbReference type="Pfam" id="PF01614">
    <property type="entry name" value="IclR_C"/>
    <property type="match status" value="1"/>
</dbReference>
<dbReference type="OrthoDB" id="9807558at2"/>
<dbReference type="FunFam" id="1.10.10.10:FF:000056">
    <property type="entry name" value="IclR family transcriptional regulator"/>
    <property type="match status" value="1"/>
</dbReference>
<keyword evidence="4" id="KW-0804">Transcription</keyword>
<comment type="caution">
    <text evidence="9">The sequence shown here is derived from an EMBL/GenBank/DDBJ whole genome shotgun (WGS) entry which is preliminary data.</text>
</comment>
<dbReference type="GO" id="GO:0045892">
    <property type="term" value="P:negative regulation of DNA-templated transcription"/>
    <property type="evidence" value="ECO:0007669"/>
    <property type="project" value="TreeGrafter"/>
</dbReference>
<dbReference type="EMBL" id="RKLP01000001">
    <property type="protein sequence ID" value="RVW10998.1"/>
    <property type="molecule type" value="Genomic_DNA"/>
</dbReference>
<dbReference type="AlphaFoldDB" id="A0A3S3AR88"/>
<accession>A0A3S3AR88</accession>
<keyword evidence="10" id="KW-1185">Reference proteome</keyword>
<feature type="domain" description="HTH iclR-type" evidence="7">
    <location>
        <begin position="10"/>
        <end position="71"/>
    </location>
</feature>
<dbReference type="PANTHER" id="PTHR30136">
    <property type="entry name" value="HELIX-TURN-HELIX TRANSCRIPTIONAL REGULATOR, ICLR FAMILY"/>
    <property type="match status" value="1"/>
</dbReference>
<keyword evidence="2" id="KW-0805">Transcription regulation</keyword>
<dbReference type="GO" id="GO:0003700">
    <property type="term" value="F:DNA-binding transcription factor activity"/>
    <property type="evidence" value="ECO:0007669"/>
    <property type="project" value="TreeGrafter"/>
</dbReference>
<evidence type="ECO:0000256" key="6">
    <source>
        <dbReference type="ARBA" id="ARBA00070406"/>
    </source>
</evidence>
<evidence type="ECO:0000256" key="4">
    <source>
        <dbReference type="ARBA" id="ARBA00023163"/>
    </source>
</evidence>
<evidence type="ECO:0000256" key="2">
    <source>
        <dbReference type="ARBA" id="ARBA00023015"/>
    </source>
</evidence>
<dbReference type="PANTHER" id="PTHR30136:SF24">
    <property type="entry name" value="HTH-TYPE TRANSCRIPTIONAL REPRESSOR ALLR"/>
    <property type="match status" value="1"/>
</dbReference>
<dbReference type="GO" id="GO:0006071">
    <property type="term" value="P:glycerol metabolic process"/>
    <property type="evidence" value="ECO:0007669"/>
    <property type="project" value="UniProtKB-KW"/>
</dbReference>
<comment type="function">
    <text evidence="5">May be an activator protein for the gylABX operon.</text>
</comment>
<evidence type="ECO:0000313" key="10">
    <source>
        <dbReference type="Proteomes" id="UP000286208"/>
    </source>
</evidence>
<protein>
    <recommendedName>
        <fullName evidence="6">Glycerol operon regulatory protein</fullName>
    </recommendedName>
</protein>
<dbReference type="PROSITE" id="PS51077">
    <property type="entry name" value="HTH_ICLR"/>
    <property type="match status" value="1"/>
</dbReference>
<proteinExistence type="predicted"/>
<evidence type="ECO:0000259" key="8">
    <source>
        <dbReference type="PROSITE" id="PS51078"/>
    </source>
</evidence>
<dbReference type="InterPro" id="IPR036390">
    <property type="entry name" value="WH_DNA-bd_sf"/>
</dbReference>
<dbReference type="Gene3D" id="1.10.10.10">
    <property type="entry name" value="Winged helix-like DNA-binding domain superfamily/Winged helix DNA-binding domain"/>
    <property type="match status" value="1"/>
</dbReference>
<name>A0A3S3AR88_9NOCA</name>
<dbReference type="SMART" id="SM00346">
    <property type="entry name" value="HTH_ICLR"/>
    <property type="match status" value="1"/>
</dbReference>
<evidence type="ECO:0000259" key="7">
    <source>
        <dbReference type="PROSITE" id="PS51077"/>
    </source>
</evidence>
<keyword evidence="1" id="KW-0319">Glycerol metabolism</keyword>
<dbReference type="InterPro" id="IPR005471">
    <property type="entry name" value="Tscrpt_reg_IclR_N"/>
</dbReference>
<gene>
    <name evidence="9" type="ORF">EGT67_00550</name>
</gene>
<dbReference type="Gene3D" id="3.30.450.40">
    <property type="match status" value="1"/>
</dbReference>
<evidence type="ECO:0000256" key="5">
    <source>
        <dbReference type="ARBA" id="ARBA00058938"/>
    </source>
</evidence>
<dbReference type="Pfam" id="PF09339">
    <property type="entry name" value="HTH_IclR"/>
    <property type="match status" value="1"/>
</dbReference>
<sequence length="268" mass="29051">MTASNQGTTLRTLSRGLEVLEAIAAADGTASAKSLARQLDLNRSTCYHILRTLQEDGFVTRLPKGTYIVGSRAARLSKTVADHTRPDPTLSALLSRLHRLTRETVYISGWYHGTVTLQEWIAGLHMLNVGNLDVGYTGNMHARASCKAILAHLPARDVEAMLPDDSFTQLTPKTIPNHDALATELRLVAQRGYAIDAEEYEVGVSCVAAPFFDVDGKPSGAYAVSAPTARFNRDLGSLSTHVRDVAHRATAYLRTTSPTPLRVVGDGR</sequence>
<feature type="domain" description="IclR-ED" evidence="8">
    <location>
        <begin position="72"/>
        <end position="266"/>
    </location>
</feature>
<dbReference type="InterPro" id="IPR050707">
    <property type="entry name" value="HTH_MetabolicPath_Reg"/>
</dbReference>
<evidence type="ECO:0000256" key="1">
    <source>
        <dbReference type="ARBA" id="ARBA00022798"/>
    </source>
</evidence>
<dbReference type="GO" id="GO:0003677">
    <property type="term" value="F:DNA binding"/>
    <property type="evidence" value="ECO:0007669"/>
    <property type="project" value="UniProtKB-KW"/>
</dbReference>